<keyword evidence="1" id="KW-0472">Membrane</keyword>
<accession>A0A654LXJ6</accession>
<evidence type="ECO:0000313" key="2">
    <source>
        <dbReference type="EMBL" id="ALI35727.1"/>
    </source>
</evidence>
<proteinExistence type="predicted"/>
<dbReference type="InterPro" id="IPR055943">
    <property type="entry name" value="DUF7521"/>
</dbReference>
<dbReference type="RefSeq" id="WP_196818142.1">
    <property type="nucleotide sequence ID" value="NZ_CP012850.1"/>
</dbReference>
<dbReference type="Proteomes" id="UP000058925">
    <property type="component" value="Chromosome"/>
</dbReference>
<name>A0A654LXJ6_9ARCH</name>
<dbReference type="KEGG" id="taa:NMY3_01524"/>
<evidence type="ECO:0000256" key="1">
    <source>
        <dbReference type="SAM" id="Phobius"/>
    </source>
</evidence>
<dbReference type="Pfam" id="PF24365">
    <property type="entry name" value="DUF7521"/>
    <property type="match status" value="1"/>
</dbReference>
<dbReference type="EMBL" id="CP012850">
    <property type="protein sequence ID" value="ALI35727.1"/>
    <property type="molecule type" value="Genomic_DNA"/>
</dbReference>
<reference evidence="3" key="1">
    <citation type="submission" date="2015-10" db="EMBL/GenBank/DDBJ databases">
        <title>Niche specialization of a soil ammonia-oxidizing archaeon, Candidatus Nitrosocosmicus oleophilus.</title>
        <authorList>
            <person name="Jung M.-Y."/>
            <person name="Rhee S.-K."/>
        </authorList>
    </citation>
    <scope>NUCLEOTIDE SEQUENCE [LARGE SCALE GENOMIC DNA]</scope>
    <source>
        <strain evidence="3">MY3</strain>
    </source>
</reference>
<keyword evidence="1" id="KW-0812">Transmembrane</keyword>
<keyword evidence="3" id="KW-1185">Reference proteome</keyword>
<organism evidence="2 3">
    <name type="scientific">Candidatus Nitrosocosmicus oleophilus</name>
    <dbReference type="NCBI Taxonomy" id="1353260"/>
    <lineage>
        <taxon>Archaea</taxon>
        <taxon>Nitrososphaerota</taxon>
        <taxon>Nitrososphaeria</taxon>
        <taxon>Nitrososphaerales</taxon>
        <taxon>Nitrososphaeraceae</taxon>
        <taxon>Candidatus Nitrosocosmicus</taxon>
    </lineage>
</organism>
<evidence type="ECO:0000313" key="3">
    <source>
        <dbReference type="Proteomes" id="UP000058925"/>
    </source>
</evidence>
<dbReference type="AlphaFoldDB" id="A0A654LXJ6"/>
<feature type="transmembrane region" description="Helical" evidence="1">
    <location>
        <begin position="6"/>
        <end position="23"/>
    </location>
</feature>
<dbReference type="GeneID" id="60421573"/>
<keyword evidence="1" id="KW-1133">Transmembrane helix</keyword>
<protein>
    <submittedName>
        <fullName evidence="2">Uncharacterized protein</fullName>
    </submittedName>
</protein>
<sequence>MEVLNLIVLIHIVLGLVLVYFAIRAYKRSRYVPMIFLAVGFTLITIGDTIIGDSLGLSDEKIKDMVEEIAEICGFVLVIIAVLKS</sequence>
<feature type="transmembrane region" description="Helical" evidence="1">
    <location>
        <begin position="35"/>
        <end position="53"/>
    </location>
</feature>
<gene>
    <name evidence="2" type="ORF">NMY3_01524</name>
</gene>